<protein>
    <submittedName>
        <fullName evidence="1">Uncharacterized protein</fullName>
    </submittedName>
</protein>
<accession>A0A0K1EAP5</accession>
<dbReference type="KEGG" id="ccro:CMC5_017750"/>
<keyword evidence="2" id="KW-1185">Reference proteome</keyword>
<dbReference type="OrthoDB" id="5519744at2"/>
<name>A0A0K1EAP5_CHOCO</name>
<dbReference type="AlphaFoldDB" id="A0A0K1EAP5"/>
<evidence type="ECO:0000313" key="1">
    <source>
        <dbReference type="EMBL" id="AKT37633.1"/>
    </source>
</evidence>
<reference evidence="1 2" key="1">
    <citation type="submission" date="2015-07" db="EMBL/GenBank/DDBJ databases">
        <title>Genome analysis of myxobacterium Chondromyces crocatus Cm c5 reveals a high potential for natural compound synthesis and the genetic basis for the loss of fruiting body formation.</title>
        <authorList>
            <person name="Zaburannyi N."/>
            <person name="Bunk B."/>
            <person name="Maier J."/>
            <person name="Overmann J."/>
            <person name="Mueller R."/>
        </authorList>
    </citation>
    <scope>NUCLEOTIDE SEQUENCE [LARGE SCALE GENOMIC DNA]</scope>
    <source>
        <strain evidence="1 2">Cm c5</strain>
    </source>
</reference>
<evidence type="ECO:0000313" key="2">
    <source>
        <dbReference type="Proteomes" id="UP000067626"/>
    </source>
</evidence>
<dbReference type="Proteomes" id="UP000067626">
    <property type="component" value="Chromosome"/>
</dbReference>
<organism evidence="1 2">
    <name type="scientific">Chondromyces crocatus</name>
    <dbReference type="NCBI Taxonomy" id="52"/>
    <lineage>
        <taxon>Bacteria</taxon>
        <taxon>Pseudomonadati</taxon>
        <taxon>Myxococcota</taxon>
        <taxon>Polyangia</taxon>
        <taxon>Polyangiales</taxon>
        <taxon>Polyangiaceae</taxon>
        <taxon>Chondromyces</taxon>
    </lineage>
</organism>
<gene>
    <name evidence="1" type="ORF">CMC5_017750</name>
</gene>
<sequence>MKFELSSLLGRAFQVAPAATATATLAEIRQQRGGREARIRGYEVVVPEAADGAWFEAGLLRPLVYFCESSRAPLPACAGVFVALFSGDSLYCVDAAEVIHFGAETLEVDVDVLVQRFGTGEVRHALRGED</sequence>
<proteinExistence type="predicted"/>
<dbReference type="EMBL" id="CP012159">
    <property type="protein sequence ID" value="AKT37633.1"/>
    <property type="molecule type" value="Genomic_DNA"/>
</dbReference>
<dbReference type="RefSeq" id="WP_050429974.1">
    <property type="nucleotide sequence ID" value="NZ_CP012159.1"/>
</dbReference>
<dbReference type="NCBIfam" id="NF041086">
    <property type="entry name" value="STAUR_1299_fam"/>
    <property type="match status" value="1"/>
</dbReference>